<accession>A0A699HU48</accession>
<feature type="compositionally biased region" description="Polar residues" evidence="1">
    <location>
        <begin position="105"/>
        <end position="117"/>
    </location>
</feature>
<evidence type="ECO:0000313" key="2">
    <source>
        <dbReference type="EMBL" id="GEY64813.1"/>
    </source>
</evidence>
<organism evidence="2">
    <name type="scientific">Tanacetum cinerariifolium</name>
    <name type="common">Dalmatian daisy</name>
    <name type="synonym">Chrysanthemum cinerariifolium</name>
    <dbReference type="NCBI Taxonomy" id="118510"/>
    <lineage>
        <taxon>Eukaryota</taxon>
        <taxon>Viridiplantae</taxon>
        <taxon>Streptophyta</taxon>
        <taxon>Embryophyta</taxon>
        <taxon>Tracheophyta</taxon>
        <taxon>Spermatophyta</taxon>
        <taxon>Magnoliopsida</taxon>
        <taxon>eudicotyledons</taxon>
        <taxon>Gunneridae</taxon>
        <taxon>Pentapetalae</taxon>
        <taxon>asterids</taxon>
        <taxon>campanulids</taxon>
        <taxon>Asterales</taxon>
        <taxon>Asteraceae</taxon>
        <taxon>Asteroideae</taxon>
        <taxon>Anthemideae</taxon>
        <taxon>Anthemidinae</taxon>
        <taxon>Tanacetum</taxon>
    </lineage>
</organism>
<feature type="region of interest" description="Disordered" evidence="1">
    <location>
        <begin position="105"/>
        <end position="137"/>
    </location>
</feature>
<feature type="region of interest" description="Disordered" evidence="1">
    <location>
        <begin position="228"/>
        <end position="258"/>
    </location>
</feature>
<gene>
    <name evidence="2" type="ORF">Tci_436787</name>
</gene>
<protein>
    <submittedName>
        <fullName evidence="2">Uncharacterized protein</fullName>
    </submittedName>
</protein>
<proteinExistence type="predicted"/>
<comment type="caution">
    <text evidence="2">The sequence shown here is derived from an EMBL/GenBank/DDBJ whole genome shotgun (WGS) entry which is preliminary data.</text>
</comment>
<dbReference type="EMBL" id="BKCJ010196735">
    <property type="protein sequence ID" value="GEY64813.1"/>
    <property type="molecule type" value="Genomic_DNA"/>
</dbReference>
<dbReference type="AlphaFoldDB" id="A0A699HU48"/>
<evidence type="ECO:0000256" key="1">
    <source>
        <dbReference type="SAM" id="MobiDB-lite"/>
    </source>
</evidence>
<sequence length="258" mass="28947">MTNKIDTILKAIIDRIAGAIPSDMVKNLKLSTSLVLFARSYPTMNPQCLTHVYGSINPVTIHSKKQGDPYDEKAKENEEEEITAQKIFMSTLPLRLIHQLQLSPKKSSNATHSSNHSGWFLNHPTLSEGEPEEEGSKTIEGVGAEYFDTFLTRSELAYHKKFHLLEDKQIPSVGVFDEVFSIWKEFGGNTHDLGLFGEETDKTTNQHQDSSRFKVSEPGDGVTIYTRRRRTSSSDDVTTSFDGVSPHRINSDLEDSTL</sequence>
<reference evidence="2" key="1">
    <citation type="journal article" date="2019" name="Sci. Rep.">
        <title>Draft genome of Tanacetum cinerariifolium, the natural source of mosquito coil.</title>
        <authorList>
            <person name="Yamashiro T."/>
            <person name="Shiraishi A."/>
            <person name="Satake H."/>
            <person name="Nakayama K."/>
        </authorList>
    </citation>
    <scope>NUCLEOTIDE SEQUENCE</scope>
</reference>
<name>A0A699HU48_TANCI</name>